<proteinExistence type="predicted"/>
<dbReference type="PANTHER" id="PTHR11106:SF72">
    <property type="entry name" value="GANGLIOSIDE-INDUCED DIFFERENTIATION-ASSOCIATED PROTEIN 2"/>
    <property type="match status" value="1"/>
</dbReference>
<dbReference type="Proteomes" id="UP000811246">
    <property type="component" value="Chromosome 5"/>
</dbReference>
<dbReference type="PROSITE" id="PS51154">
    <property type="entry name" value="MACRO"/>
    <property type="match status" value="1"/>
</dbReference>
<dbReference type="EMBL" id="CM031829">
    <property type="protein sequence ID" value="KAG6712929.1"/>
    <property type="molecule type" value="Genomic_DNA"/>
</dbReference>
<sequence>MRRVIHTVGPKYAVKYHTAAENALSHCYRACLELLIENGLKSIAMGCIYTEAKNYPREPAAHVAIRTVRRFLEKQKDKITAVVFCNTTTSDTEIYKRLLPLYFPRDKHEEEVAISKLPSDVGDENGETIIDERKIRIKPLPKKTAPKPPKAPVDLPVSDVGLVRRNSSYLDSFLDPAFMSLIKDPDQRRKEQWEKTAQAQKGWNCAKVLGFGDLGGPPLSVSEEYSLHSRYLAKANSLNLSEIAEMKIVYRGGVDSEGRPVMVVVGAHFLLRCLDLERFVLYVIKEFEPLIQKPYTIVYFHSAASLQP</sequence>
<dbReference type="CDD" id="cd00170">
    <property type="entry name" value="SEC14"/>
    <property type="match status" value="1"/>
</dbReference>
<evidence type="ECO:0000313" key="2">
    <source>
        <dbReference type="EMBL" id="KAG6712929.1"/>
    </source>
</evidence>
<accession>A0A922JQA4</accession>
<gene>
    <name evidence="2" type="ORF">I3842_05G125100</name>
</gene>
<dbReference type="InterPro" id="IPR002589">
    <property type="entry name" value="Macro_dom"/>
</dbReference>
<dbReference type="Pfam" id="PF13716">
    <property type="entry name" value="CRAL_TRIO_2"/>
    <property type="match status" value="1"/>
</dbReference>
<dbReference type="AlphaFoldDB" id="A0A922JQA4"/>
<organism evidence="2 3">
    <name type="scientific">Carya illinoinensis</name>
    <name type="common">Pecan</name>
    <dbReference type="NCBI Taxonomy" id="32201"/>
    <lineage>
        <taxon>Eukaryota</taxon>
        <taxon>Viridiplantae</taxon>
        <taxon>Streptophyta</taxon>
        <taxon>Embryophyta</taxon>
        <taxon>Tracheophyta</taxon>
        <taxon>Spermatophyta</taxon>
        <taxon>Magnoliopsida</taxon>
        <taxon>eudicotyledons</taxon>
        <taxon>Gunneridae</taxon>
        <taxon>Pentapetalae</taxon>
        <taxon>rosids</taxon>
        <taxon>fabids</taxon>
        <taxon>Fagales</taxon>
        <taxon>Juglandaceae</taxon>
        <taxon>Carya</taxon>
    </lineage>
</organism>
<dbReference type="Pfam" id="PF01661">
    <property type="entry name" value="Macro"/>
    <property type="match status" value="1"/>
</dbReference>
<dbReference type="PANTHER" id="PTHR11106">
    <property type="entry name" value="GANGLIOSIDE INDUCED DIFFERENTIATION ASSOCIATED PROTEIN 2-RELATED"/>
    <property type="match status" value="1"/>
</dbReference>
<evidence type="ECO:0000259" key="1">
    <source>
        <dbReference type="PROSITE" id="PS51154"/>
    </source>
</evidence>
<comment type="caution">
    <text evidence="2">The sequence shown here is derived from an EMBL/GenBank/DDBJ whole genome shotgun (WGS) entry which is preliminary data.</text>
</comment>
<evidence type="ECO:0000313" key="3">
    <source>
        <dbReference type="Proteomes" id="UP000811246"/>
    </source>
</evidence>
<feature type="domain" description="Macro" evidence="1">
    <location>
        <begin position="1"/>
        <end position="103"/>
    </location>
</feature>
<name>A0A922JQA4_CARIL</name>
<dbReference type="InterPro" id="IPR001251">
    <property type="entry name" value="CRAL-TRIO_dom"/>
</dbReference>
<reference evidence="2" key="1">
    <citation type="submission" date="2021-01" db="EMBL/GenBank/DDBJ databases">
        <authorList>
            <person name="Lovell J.T."/>
            <person name="Bentley N."/>
            <person name="Bhattarai G."/>
            <person name="Jenkins J.W."/>
            <person name="Sreedasyam A."/>
            <person name="Alarcon Y."/>
            <person name="Bock C."/>
            <person name="Boston L."/>
            <person name="Carlson J."/>
            <person name="Cervantes K."/>
            <person name="Clermont K."/>
            <person name="Krom N."/>
            <person name="Kubenka K."/>
            <person name="Mamidi S."/>
            <person name="Mattison C."/>
            <person name="Monteros M."/>
            <person name="Pisani C."/>
            <person name="Plott C."/>
            <person name="Rajasekar S."/>
            <person name="Rhein H.S."/>
            <person name="Rohla C."/>
            <person name="Song M."/>
            <person name="Hilaire R.S."/>
            <person name="Shu S."/>
            <person name="Wells L."/>
            <person name="Wang X."/>
            <person name="Webber J."/>
            <person name="Heerema R.J."/>
            <person name="Klein P."/>
            <person name="Conner P."/>
            <person name="Grauke L."/>
            <person name="Grimwood J."/>
            <person name="Schmutz J."/>
            <person name="Randall J.J."/>
        </authorList>
    </citation>
    <scope>NUCLEOTIDE SEQUENCE</scope>
    <source>
        <tissue evidence="2">Leaf</tissue>
    </source>
</reference>
<protein>
    <recommendedName>
        <fullName evidence="1">Macro domain-containing protein</fullName>
    </recommendedName>
</protein>